<dbReference type="GO" id="GO:0052621">
    <property type="term" value="F:diguanylate cyclase activity"/>
    <property type="evidence" value="ECO:0007669"/>
    <property type="project" value="UniProtKB-EC"/>
</dbReference>
<dbReference type="SMART" id="SM00267">
    <property type="entry name" value="GGDEF"/>
    <property type="match status" value="1"/>
</dbReference>
<dbReference type="PANTHER" id="PTHR45138:SF9">
    <property type="entry name" value="DIGUANYLATE CYCLASE DGCM-RELATED"/>
    <property type="match status" value="1"/>
</dbReference>
<feature type="domain" description="GGDEF" evidence="5">
    <location>
        <begin position="241"/>
        <end position="388"/>
    </location>
</feature>
<keyword evidence="4" id="KW-0812">Transmembrane</keyword>
<evidence type="ECO:0000313" key="7">
    <source>
        <dbReference type="Proteomes" id="UP000192491"/>
    </source>
</evidence>
<dbReference type="CDD" id="cd01949">
    <property type="entry name" value="GGDEF"/>
    <property type="match status" value="1"/>
</dbReference>
<dbReference type="NCBIfam" id="TIGR00254">
    <property type="entry name" value="GGDEF"/>
    <property type="match status" value="1"/>
</dbReference>
<dbReference type="EMBL" id="MTEJ01000412">
    <property type="protein sequence ID" value="OQX03369.1"/>
    <property type="molecule type" value="Genomic_DNA"/>
</dbReference>
<comment type="caution">
    <text evidence="6">The sequence shown here is derived from an EMBL/GenBank/DDBJ whole genome shotgun (WGS) entry which is preliminary data.</text>
</comment>
<accession>A0A1Y1QDQ2</accession>
<feature type="transmembrane region" description="Helical" evidence="4">
    <location>
        <begin position="98"/>
        <end position="117"/>
    </location>
</feature>
<feature type="transmembrane region" description="Helical" evidence="4">
    <location>
        <begin position="55"/>
        <end position="74"/>
    </location>
</feature>
<dbReference type="Pfam" id="PF00990">
    <property type="entry name" value="GGDEF"/>
    <property type="match status" value="1"/>
</dbReference>
<evidence type="ECO:0000259" key="5">
    <source>
        <dbReference type="PROSITE" id="PS50887"/>
    </source>
</evidence>
<dbReference type="GO" id="GO:1902201">
    <property type="term" value="P:negative regulation of bacterial-type flagellum-dependent cell motility"/>
    <property type="evidence" value="ECO:0007669"/>
    <property type="project" value="TreeGrafter"/>
</dbReference>
<dbReference type="Gene3D" id="3.30.70.270">
    <property type="match status" value="1"/>
</dbReference>
<feature type="transmembrane region" description="Helical" evidence="4">
    <location>
        <begin position="129"/>
        <end position="153"/>
    </location>
</feature>
<evidence type="ECO:0000313" key="6">
    <source>
        <dbReference type="EMBL" id="OQX03369.1"/>
    </source>
</evidence>
<dbReference type="AlphaFoldDB" id="A0A1Y1QDQ2"/>
<proteinExistence type="predicted"/>
<sequence length="407" mass="44966">MNKKNADLFVDLPSALLQGQLAFLLRHGAMWFWGNFFAASLFVFLHWLEGEQPVLLAALWYVAIVALGGWRWVFGQSFAPTPAYAHTPDSVRAFGRRYLIYSTLLSALWGVSGVILFSTQVLVQATHVLLLVAAVIAAMPVLAVSSVGLYLQIGVVLSPVTINLLWSSQPAQQALAVATLLLGILLVMTSRFVTHLLNDLRKTQLQMQEQAHTDPVTQIPNRRFFDAIFKTEWRRAARDSNTLSLLMVDVDHFKRYNDKHGHHEGDKCLQRIAQSMKTVTRRASDVVARHGGEEFAILLPNTELEDAVKLAEVLRKNVEELRIPHADGALPRIVTVSIGVACCAPSRLGESQQPDAAVIYPAMLLNSADRALYRAKRNGRNQVAKEQCGQSMLILPVAPVAVTTHAA</sequence>
<dbReference type="PROSITE" id="PS50887">
    <property type="entry name" value="GGDEF"/>
    <property type="match status" value="1"/>
</dbReference>
<dbReference type="FunFam" id="3.30.70.270:FF:000001">
    <property type="entry name" value="Diguanylate cyclase domain protein"/>
    <property type="match status" value="1"/>
</dbReference>
<dbReference type="InterPro" id="IPR000160">
    <property type="entry name" value="GGDEF_dom"/>
</dbReference>
<feature type="transmembrane region" description="Helical" evidence="4">
    <location>
        <begin position="173"/>
        <end position="193"/>
    </location>
</feature>
<dbReference type="GO" id="GO:0043709">
    <property type="term" value="P:cell adhesion involved in single-species biofilm formation"/>
    <property type="evidence" value="ECO:0007669"/>
    <property type="project" value="TreeGrafter"/>
</dbReference>
<dbReference type="GO" id="GO:0005886">
    <property type="term" value="C:plasma membrane"/>
    <property type="evidence" value="ECO:0007669"/>
    <property type="project" value="TreeGrafter"/>
</dbReference>
<dbReference type="InterPro" id="IPR029787">
    <property type="entry name" value="Nucleotide_cyclase"/>
</dbReference>
<keyword evidence="4" id="KW-1133">Transmembrane helix</keyword>
<dbReference type="EC" id="2.7.7.65" evidence="2"/>
<reference evidence="6 7" key="1">
    <citation type="submission" date="2017-01" db="EMBL/GenBank/DDBJ databases">
        <title>Novel large sulfur bacteria in the metagenomes of groundwater-fed chemosynthetic microbial mats in the Lake Huron basin.</title>
        <authorList>
            <person name="Sharrar A.M."/>
            <person name="Flood B.E."/>
            <person name="Bailey J.V."/>
            <person name="Jones D.S."/>
            <person name="Biddanda B."/>
            <person name="Ruberg S.A."/>
            <person name="Marcus D.N."/>
            <person name="Dick G.J."/>
        </authorList>
    </citation>
    <scope>NUCLEOTIDE SEQUENCE [LARGE SCALE GENOMIC DNA]</scope>
    <source>
        <strain evidence="6">A8</strain>
    </source>
</reference>
<dbReference type="Proteomes" id="UP000192491">
    <property type="component" value="Unassembled WGS sequence"/>
</dbReference>
<evidence type="ECO:0000256" key="4">
    <source>
        <dbReference type="SAM" id="Phobius"/>
    </source>
</evidence>
<comment type="cofactor">
    <cofactor evidence="1">
        <name>Mg(2+)</name>
        <dbReference type="ChEBI" id="CHEBI:18420"/>
    </cofactor>
</comment>
<evidence type="ECO:0000256" key="3">
    <source>
        <dbReference type="ARBA" id="ARBA00034247"/>
    </source>
</evidence>
<evidence type="ECO:0000256" key="1">
    <source>
        <dbReference type="ARBA" id="ARBA00001946"/>
    </source>
</evidence>
<organism evidence="6 7">
    <name type="scientific">Thiothrix lacustris</name>
    <dbReference type="NCBI Taxonomy" id="525917"/>
    <lineage>
        <taxon>Bacteria</taxon>
        <taxon>Pseudomonadati</taxon>
        <taxon>Pseudomonadota</taxon>
        <taxon>Gammaproteobacteria</taxon>
        <taxon>Thiotrichales</taxon>
        <taxon>Thiotrichaceae</taxon>
        <taxon>Thiothrix</taxon>
    </lineage>
</organism>
<dbReference type="SUPFAM" id="SSF55073">
    <property type="entry name" value="Nucleotide cyclase"/>
    <property type="match status" value="1"/>
</dbReference>
<gene>
    <name evidence="6" type="ORF">BWK73_39720</name>
</gene>
<name>A0A1Y1QDQ2_9GAMM</name>
<feature type="transmembrane region" description="Helical" evidence="4">
    <location>
        <begin position="30"/>
        <end position="48"/>
    </location>
</feature>
<evidence type="ECO:0000256" key="2">
    <source>
        <dbReference type="ARBA" id="ARBA00012528"/>
    </source>
</evidence>
<dbReference type="InterPro" id="IPR043128">
    <property type="entry name" value="Rev_trsase/Diguanyl_cyclase"/>
</dbReference>
<dbReference type="InterPro" id="IPR050469">
    <property type="entry name" value="Diguanylate_Cyclase"/>
</dbReference>
<protein>
    <recommendedName>
        <fullName evidence="2">diguanylate cyclase</fullName>
        <ecNumber evidence="2">2.7.7.65</ecNumber>
    </recommendedName>
</protein>
<comment type="catalytic activity">
    <reaction evidence="3">
        <text>2 GTP = 3',3'-c-di-GMP + 2 diphosphate</text>
        <dbReference type="Rhea" id="RHEA:24898"/>
        <dbReference type="ChEBI" id="CHEBI:33019"/>
        <dbReference type="ChEBI" id="CHEBI:37565"/>
        <dbReference type="ChEBI" id="CHEBI:58805"/>
        <dbReference type="EC" id="2.7.7.65"/>
    </reaction>
</comment>
<dbReference type="PANTHER" id="PTHR45138">
    <property type="entry name" value="REGULATORY COMPONENTS OF SENSORY TRANSDUCTION SYSTEM"/>
    <property type="match status" value="1"/>
</dbReference>
<keyword evidence="4" id="KW-0472">Membrane</keyword>